<organism evidence="2 3">
    <name type="scientific">Pyrenophora teres f. teres</name>
    <dbReference type="NCBI Taxonomy" id="97479"/>
    <lineage>
        <taxon>Eukaryota</taxon>
        <taxon>Fungi</taxon>
        <taxon>Dikarya</taxon>
        <taxon>Ascomycota</taxon>
        <taxon>Pezizomycotina</taxon>
        <taxon>Dothideomycetes</taxon>
        <taxon>Pleosporomycetidae</taxon>
        <taxon>Pleosporales</taxon>
        <taxon>Pleosporineae</taxon>
        <taxon>Pleosporaceae</taxon>
        <taxon>Pyrenophora</taxon>
    </lineage>
</organism>
<proteinExistence type="predicted"/>
<reference evidence="2" key="1">
    <citation type="submission" date="2021-02" db="EMBL/GenBank/DDBJ databases">
        <authorList>
            <person name="Syme A R."/>
            <person name="Syme A R."/>
            <person name="Moolhuijzen P."/>
        </authorList>
    </citation>
    <scope>NUCLEOTIDE SEQUENCE</scope>
    <source>
        <strain evidence="2">W1-1</strain>
    </source>
</reference>
<feature type="compositionally biased region" description="Basic and acidic residues" evidence="1">
    <location>
        <begin position="100"/>
        <end position="123"/>
    </location>
</feature>
<accession>A0A6S6WEB3</accession>
<dbReference type="Proteomes" id="UP000472372">
    <property type="component" value="Chromosome 9"/>
</dbReference>
<protein>
    <submittedName>
        <fullName evidence="2">Uncharacterized protein</fullName>
    </submittedName>
</protein>
<gene>
    <name evidence="2" type="ORF">PTTW11_09727</name>
</gene>
<name>A0A6S6WEB3_9PLEO</name>
<sequence length="123" mass="13717">MAPDSSTCSDTRAVIPSSRPFNTTHVPYQSAPADTDLVTTTVNPFVDVDLSGFEPTHVTTEKRRDAHVMDAGLPLRHYECLRDLRADPHRFNNILGGFVGHDKIQKENKEKKGEDSKNKNQGQ</sequence>
<evidence type="ECO:0000313" key="2">
    <source>
        <dbReference type="EMBL" id="CAE7207617.1"/>
    </source>
</evidence>
<dbReference type="AlphaFoldDB" id="A0A6S6WEB3"/>
<dbReference type="EMBL" id="HG992985">
    <property type="protein sequence ID" value="CAE7207617.1"/>
    <property type="molecule type" value="Genomic_DNA"/>
</dbReference>
<evidence type="ECO:0000313" key="3">
    <source>
        <dbReference type="Proteomes" id="UP000472372"/>
    </source>
</evidence>
<feature type="region of interest" description="Disordered" evidence="1">
    <location>
        <begin position="98"/>
        <end position="123"/>
    </location>
</feature>
<evidence type="ECO:0000256" key="1">
    <source>
        <dbReference type="SAM" id="MobiDB-lite"/>
    </source>
</evidence>